<dbReference type="InterPro" id="IPR035992">
    <property type="entry name" value="Ricin_B-like_lectins"/>
</dbReference>
<keyword evidence="3" id="KW-1185">Reference proteome</keyword>
<proteinExistence type="predicted"/>
<dbReference type="Ensembl" id="ENSLAFT00000033773.1">
    <property type="protein sequence ID" value="ENSLAFP00000027326.1"/>
    <property type="gene ID" value="ENSLAFG00000004794.4"/>
</dbReference>
<dbReference type="Gene3D" id="2.80.10.50">
    <property type="match status" value="1"/>
</dbReference>
<name>G3UHL8_LOXAF</name>
<dbReference type="GeneTree" id="ENSGT00940000156088"/>
<reference evidence="2" key="2">
    <citation type="submission" date="2025-08" db="UniProtKB">
        <authorList>
            <consortium name="Ensembl"/>
        </authorList>
    </citation>
    <scope>IDENTIFICATION</scope>
    <source>
        <strain evidence="2">Isolate ISIS603380</strain>
    </source>
</reference>
<feature type="domain" description="Fibronectin type-III" evidence="1">
    <location>
        <begin position="541"/>
        <end position="628"/>
    </location>
</feature>
<dbReference type="Pfam" id="PF00041">
    <property type="entry name" value="fn3"/>
    <property type="match status" value="4"/>
</dbReference>
<reference evidence="2 3" key="1">
    <citation type="submission" date="2009-06" db="EMBL/GenBank/DDBJ databases">
        <title>The Genome Sequence of Loxodonta africana (African elephant).</title>
        <authorList>
            <person name="Di Palma F."/>
            <person name="Heiman D."/>
            <person name="Young S."/>
            <person name="Johnson J."/>
            <person name="Lander E.S."/>
            <person name="Lindblad-Toh K."/>
        </authorList>
    </citation>
    <scope>NUCLEOTIDE SEQUENCE [LARGE SCALE GENOMIC DNA]</scope>
    <source>
        <strain evidence="2 3">Isolate ISIS603380</strain>
    </source>
</reference>
<dbReference type="InterPro" id="IPR050713">
    <property type="entry name" value="RTP_Phos/Ushers"/>
</dbReference>
<dbReference type="GO" id="GO:0045296">
    <property type="term" value="F:cadherin binding"/>
    <property type="evidence" value="ECO:0007669"/>
    <property type="project" value="TreeGrafter"/>
</dbReference>
<dbReference type="SUPFAM" id="SSF50370">
    <property type="entry name" value="Ricin B-like lectins"/>
    <property type="match status" value="1"/>
</dbReference>
<reference evidence="2" key="3">
    <citation type="submission" date="2025-09" db="UniProtKB">
        <authorList>
            <consortium name="Ensembl"/>
        </authorList>
    </citation>
    <scope>IDENTIFICATION</scope>
    <source>
        <strain evidence="2">Isolate ISIS603380</strain>
    </source>
</reference>
<dbReference type="Proteomes" id="UP000007646">
    <property type="component" value="Unassembled WGS sequence"/>
</dbReference>
<dbReference type="FunFam" id="2.60.40.10:FF:000369">
    <property type="entry name" value="Protein tyrosine phosphatase, receptor type B"/>
    <property type="match status" value="3"/>
</dbReference>
<dbReference type="AlphaFoldDB" id="G3UHL8"/>
<dbReference type="PANTHER" id="PTHR46957:SF2">
    <property type="entry name" value="RECEPTOR-TYPE TYROSINE-PROTEIN PHOSPHATASE BETA"/>
    <property type="match status" value="1"/>
</dbReference>
<dbReference type="InterPro" id="IPR036116">
    <property type="entry name" value="FN3_sf"/>
</dbReference>
<dbReference type="InterPro" id="IPR003961">
    <property type="entry name" value="FN3_dom"/>
</dbReference>
<gene>
    <name evidence="2" type="primary">PTPRB</name>
</gene>
<dbReference type="SMART" id="SM00060">
    <property type="entry name" value="FN3"/>
    <property type="match status" value="5"/>
</dbReference>
<dbReference type="PROSITE" id="PS50231">
    <property type="entry name" value="RICIN_B_LECTIN"/>
    <property type="match status" value="1"/>
</dbReference>
<accession>G3UHL8</accession>
<feature type="domain" description="Fibronectin type-III" evidence="1">
    <location>
        <begin position="362"/>
        <end position="455"/>
    </location>
</feature>
<dbReference type="SUPFAM" id="SSF49265">
    <property type="entry name" value="Fibronectin type III"/>
    <property type="match status" value="4"/>
</dbReference>
<protein>
    <submittedName>
        <fullName evidence="2">Protein tyrosine phosphatase receptor type B</fullName>
    </submittedName>
</protein>
<dbReference type="FunFam" id="2.60.40.10:FF:001778">
    <property type="entry name" value="Protein tyrosine phosphatase, receptor type B"/>
    <property type="match status" value="1"/>
</dbReference>
<organism evidence="2 3">
    <name type="scientific">Loxodonta africana</name>
    <name type="common">African elephant</name>
    <dbReference type="NCBI Taxonomy" id="9785"/>
    <lineage>
        <taxon>Eukaryota</taxon>
        <taxon>Metazoa</taxon>
        <taxon>Chordata</taxon>
        <taxon>Craniata</taxon>
        <taxon>Vertebrata</taxon>
        <taxon>Euteleostomi</taxon>
        <taxon>Mammalia</taxon>
        <taxon>Eutheria</taxon>
        <taxon>Afrotheria</taxon>
        <taxon>Proboscidea</taxon>
        <taxon>Elephantidae</taxon>
        <taxon>Loxodonta</taxon>
    </lineage>
</organism>
<dbReference type="GO" id="GO:0001525">
    <property type="term" value="P:angiogenesis"/>
    <property type="evidence" value="ECO:0007669"/>
    <property type="project" value="TreeGrafter"/>
</dbReference>
<dbReference type="InterPro" id="IPR013783">
    <property type="entry name" value="Ig-like_fold"/>
</dbReference>
<sequence>MGSCNKTSQNQQWMWTENEKLLHIKSTLCLGISSSSRGPSRAAIFTQCSQAPRWTCYEEGGFLEVENASLFLKKQGFRAMVKKGRKYLHSWMKIDVNEKGNLVNESLCLKKVSLSNLISVRTGKYSNVSNMAKPVQVAAGSVSPSHSSHDLQTIFPPPLRCLPPTLPSHHPISSPQSLYNRGKLEHSKLETGSNNIKANSSDISTYVYTYTTLLLKYKIIFTTVYIARSTTEIYSQSSNKRQSPSMQTTGITESPWVQTTTQMFSSTTEETGLVEPVRCNISLTESRVSSRSVFLRWRTLGSPCNFSLTCSNDTESRNPVQINTTTYEWNSKDLQAGTTYNFTIMSQDGEERTVVLQTDPLPPARFEVNKEKTTSTSLHVWWTPSPGKVTCYEMQLFDDNKQKIQGVQIQESTSWTEYTFFNLTAGNKYNISITAVSGDKRSSTIYTSGSTVPSPVKDIGISTKTNSLLISWSHGSGNVERYQLMLMDKGSLVHNRVMDKHATSYTFHSLTPGHLYNLTIVTEATGLQNYRSKLVRTTPMEVSNLKVTNDGSLTSLKVKWQRPLGDVDSYNITLSHQGTISKSEILAPQVTETHFGDLTPGRLYQVTVSCVSGELSAQKMAVGRTVPEKVGNLKANSNSWTRSLVVSWSPPAGDWEQYRIMLFNGSLVLLNITVGKEETHYVMDDVGLIPGRQYDVEVIVESGNQKNSERCQGRTGKQISKC</sequence>
<feature type="domain" description="Fibronectin type-III" evidence="1">
    <location>
        <begin position="629"/>
        <end position="722"/>
    </location>
</feature>
<dbReference type="PANTHER" id="PTHR46957">
    <property type="entry name" value="CYTOKINE RECEPTOR"/>
    <property type="match status" value="1"/>
</dbReference>
<evidence type="ECO:0000313" key="2">
    <source>
        <dbReference type="Ensembl" id="ENSLAFP00000027326.1"/>
    </source>
</evidence>
<dbReference type="GO" id="GO:0043235">
    <property type="term" value="C:receptor complex"/>
    <property type="evidence" value="ECO:0007669"/>
    <property type="project" value="TreeGrafter"/>
</dbReference>
<evidence type="ECO:0000259" key="1">
    <source>
        <dbReference type="PROSITE" id="PS50853"/>
    </source>
</evidence>
<dbReference type="PROSITE" id="PS50853">
    <property type="entry name" value="FN3"/>
    <property type="match status" value="3"/>
</dbReference>
<dbReference type="CDD" id="cd00063">
    <property type="entry name" value="FN3"/>
    <property type="match status" value="4"/>
</dbReference>
<dbReference type="Gene3D" id="2.60.40.10">
    <property type="entry name" value="Immunoglobulins"/>
    <property type="match status" value="5"/>
</dbReference>
<evidence type="ECO:0000313" key="3">
    <source>
        <dbReference type="Proteomes" id="UP000007646"/>
    </source>
</evidence>
<dbReference type="HOGENOM" id="CLU_383063_0_0_1"/>